<reference evidence="1" key="1">
    <citation type="submission" date="2019-08" db="EMBL/GenBank/DDBJ databases">
        <authorList>
            <person name="Kucharzyk K."/>
            <person name="Murdoch R.W."/>
            <person name="Higgins S."/>
            <person name="Loffler F."/>
        </authorList>
    </citation>
    <scope>NUCLEOTIDE SEQUENCE</scope>
</reference>
<name>A0A645AJ83_9ZZZZ</name>
<sequence>MSYDLVGKPKDIEVSQDDKDIVAVVEYRDGSIIDLVRKPL</sequence>
<dbReference type="EMBL" id="VSSQ01013822">
    <property type="protein sequence ID" value="MPM52351.1"/>
    <property type="molecule type" value="Genomic_DNA"/>
</dbReference>
<dbReference type="GO" id="GO:0008814">
    <property type="term" value="F:citrate CoA-transferase activity"/>
    <property type="evidence" value="ECO:0007669"/>
    <property type="project" value="InterPro"/>
</dbReference>
<gene>
    <name evidence="1" type="ORF">SDC9_99110</name>
</gene>
<proteinExistence type="predicted"/>
<dbReference type="Pfam" id="PF04223">
    <property type="entry name" value="CitF"/>
    <property type="match status" value="1"/>
</dbReference>
<dbReference type="GO" id="GO:0005737">
    <property type="term" value="C:cytoplasm"/>
    <property type="evidence" value="ECO:0007669"/>
    <property type="project" value="InterPro"/>
</dbReference>
<comment type="caution">
    <text evidence="1">The sequence shown here is derived from an EMBL/GenBank/DDBJ whole genome shotgun (WGS) entry which is preliminary data.</text>
</comment>
<organism evidence="1">
    <name type="scientific">bioreactor metagenome</name>
    <dbReference type="NCBI Taxonomy" id="1076179"/>
    <lineage>
        <taxon>unclassified sequences</taxon>
        <taxon>metagenomes</taxon>
        <taxon>ecological metagenomes</taxon>
    </lineage>
</organism>
<protein>
    <submittedName>
        <fullName evidence="1">Uncharacterized protein</fullName>
    </submittedName>
</protein>
<dbReference type="GO" id="GO:0006084">
    <property type="term" value="P:acetyl-CoA metabolic process"/>
    <property type="evidence" value="ECO:0007669"/>
    <property type="project" value="InterPro"/>
</dbReference>
<evidence type="ECO:0000313" key="1">
    <source>
        <dbReference type="EMBL" id="MPM52351.1"/>
    </source>
</evidence>
<dbReference type="Gene3D" id="3.40.1080.10">
    <property type="entry name" value="Glutaconate Coenzyme A-transferase"/>
    <property type="match status" value="1"/>
</dbReference>
<dbReference type="GO" id="GO:0009346">
    <property type="term" value="C:ATP-independent citrate lyase complex"/>
    <property type="evidence" value="ECO:0007669"/>
    <property type="project" value="InterPro"/>
</dbReference>
<dbReference type="InterPro" id="IPR006472">
    <property type="entry name" value="Citrate_lyase_asu"/>
</dbReference>
<accession>A0A645AJ83</accession>
<dbReference type="AlphaFoldDB" id="A0A645AJ83"/>